<reference evidence="1" key="1">
    <citation type="submission" date="2017-05" db="UniProtKB">
        <authorList>
            <consortium name="EnsemblMetazoa"/>
        </authorList>
    </citation>
    <scope>IDENTIFICATION</scope>
</reference>
<evidence type="ECO:0000313" key="1">
    <source>
        <dbReference type="EnsemblMetazoa" id="Aqu2.1.02451_001"/>
    </source>
</evidence>
<sequence>VHKYTELSLYFMVMFGLLHRLKPACSLLQHQFSPSLQCMGSSLKLVECEVE</sequence>
<dbReference type="InParanoid" id="A0A1X7SK56"/>
<organism evidence="1">
    <name type="scientific">Amphimedon queenslandica</name>
    <name type="common">Sponge</name>
    <dbReference type="NCBI Taxonomy" id="400682"/>
    <lineage>
        <taxon>Eukaryota</taxon>
        <taxon>Metazoa</taxon>
        <taxon>Porifera</taxon>
        <taxon>Demospongiae</taxon>
        <taxon>Heteroscleromorpha</taxon>
        <taxon>Haplosclerida</taxon>
        <taxon>Niphatidae</taxon>
        <taxon>Amphimedon</taxon>
    </lineage>
</organism>
<accession>A0A1X7SK56</accession>
<dbReference type="AlphaFoldDB" id="A0A1X7SK56"/>
<protein>
    <submittedName>
        <fullName evidence="1">Uncharacterized protein</fullName>
    </submittedName>
</protein>
<name>A0A1X7SK56_AMPQE</name>
<proteinExistence type="predicted"/>
<dbReference type="EnsemblMetazoa" id="Aqu2.1.02451_001">
    <property type="protein sequence ID" value="Aqu2.1.02451_001"/>
    <property type="gene ID" value="Aqu2.1.02451"/>
</dbReference>